<evidence type="ECO:0000313" key="2">
    <source>
        <dbReference type="EMBL" id="MBA2894553.1"/>
    </source>
</evidence>
<feature type="domain" description="CHAT" evidence="1">
    <location>
        <begin position="943"/>
        <end position="1190"/>
    </location>
</feature>
<sequence length="1193" mass="129600">MDPVERAIALAGRDPREGLAAMDELLAQDGPPDSRAALSYNRAAVLRLMGRNGEAEEAYQQVVAEFEGHHDQGVRFWVALALFNHASLMLDEDTAEDRLPALVARFHRHYHDSPDPRLRRRLRRVMAWEIEHFEALGEAERAAASRARLHDLLGSACLHVLTLLDGEGSAETVMAVLERLDPLLDDVRELGGSPQEEWIARVLARPELLSMITIMALRGVSDGRVPGVEGDDDQRLVDAGMRAVASVYDYLTRDPEAYRLGGGPLEELLNAVDVALGMADAMELARQPIVVATLSPFYVQALCRESMALLVAGQWRRALRLHQLLLAAVAGLPASETGHAMARLARFRWLFVARQVLGQLPDARVLRSAAEAGRFVLESLDEGSPQYAEVLLALGALHAEPYGAGRPVELFWADLRRWLERLGEEPLDPVEGDDGDTAMPPVGEAMDVAEGHLRRALPMAADVQVAHVIGALLGVLATRAVLGQRPDEAEMRELAERMALTADGELYPQLLVHALVALDRMPGDELVERPVERIAAEQGRDAAIGVLTGLAQLLARHDPARGRALFARSAAFVLGLEEEQRVRLLLLHAAMLLDRDTDAAAGSWDAERHTLALVAAAESGVREAIDLEGALAWIALLDDLPQPFGERHHHAIAYLAAGWLTRLSSAASEAGNRADAVTAQVGACAGFLSLGLADAAQESLTIIARLVADQEGLARTLAGSLGQVALWAENLVGARATPVLQTIWAHAVHSERDDVDALFACLQLAKGARFAAAWRGRVPYDWEADPEGRQLLEAVSRAPERPRDHLLDSVTLVTPYSERLESRAPVRENLELTFDARVQRAISARARAGPHLLDSAAVTAALPEGTVLLWMYLGVIVVCTRDTVAVTTQPGLASEAYEVHAERVRLLDDVQLRASLIRSAVLAEPGPGRAYSPAQADALDAGWFLGPAADLLRERAGGHLLVVPHGPFHFAPLHLCHLDGRPLADSWTVTYLPSLALLDQPVRQAAGRTRAAAFGFPRGEFGFEPIPEAEEEALAITRGALVGDRATRRSVLRALTRSGRFHLATHGLHNVTAPAFQCLYAADGPINAYELQRLDLGGLDLVTLSACETALGRYDQGDNLRGIPAALLSRGARTIVGTLWPVESTTSRDFFTTFYASLEAGKLAAFAYAQRQTRAAHPEYRDWGAFYYTGEWR</sequence>
<dbReference type="Proteomes" id="UP000530928">
    <property type="component" value="Unassembled WGS sequence"/>
</dbReference>
<proteinExistence type="predicted"/>
<organism evidence="2 3">
    <name type="scientific">Nonomuraea soli</name>
    <dbReference type="NCBI Taxonomy" id="1032476"/>
    <lineage>
        <taxon>Bacteria</taxon>
        <taxon>Bacillati</taxon>
        <taxon>Actinomycetota</taxon>
        <taxon>Actinomycetes</taxon>
        <taxon>Streptosporangiales</taxon>
        <taxon>Streptosporangiaceae</taxon>
        <taxon>Nonomuraea</taxon>
    </lineage>
</organism>
<comment type="caution">
    <text evidence="2">The sequence shown here is derived from an EMBL/GenBank/DDBJ whole genome shotgun (WGS) entry which is preliminary data.</text>
</comment>
<evidence type="ECO:0000313" key="3">
    <source>
        <dbReference type="Proteomes" id="UP000530928"/>
    </source>
</evidence>
<accession>A0A7W0CNP6</accession>
<dbReference type="InterPro" id="IPR024983">
    <property type="entry name" value="CHAT_dom"/>
</dbReference>
<name>A0A7W0CNP6_9ACTN</name>
<dbReference type="EMBL" id="JACDUR010000006">
    <property type="protein sequence ID" value="MBA2894553.1"/>
    <property type="molecule type" value="Genomic_DNA"/>
</dbReference>
<gene>
    <name evidence="2" type="ORF">HNR30_005925</name>
</gene>
<dbReference type="AlphaFoldDB" id="A0A7W0CNP6"/>
<reference evidence="2 3" key="1">
    <citation type="submission" date="2020-07" db="EMBL/GenBank/DDBJ databases">
        <title>Genomic Encyclopedia of Type Strains, Phase IV (KMG-IV): sequencing the most valuable type-strain genomes for metagenomic binning, comparative biology and taxonomic classification.</title>
        <authorList>
            <person name="Goeker M."/>
        </authorList>
    </citation>
    <scope>NUCLEOTIDE SEQUENCE [LARGE SCALE GENOMIC DNA]</scope>
    <source>
        <strain evidence="2 3">DSM 45533</strain>
    </source>
</reference>
<dbReference type="Pfam" id="PF12770">
    <property type="entry name" value="CHAT"/>
    <property type="match status" value="1"/>
</dbReference>
<evidence type="ECO:0000259" key="1">
    <source>
        <dbReference type="Pfam" id="PF12770"/>
    </source>
</evidence>
<protein>
    <recommendedName>
        <fullName evidence="1">CHAT domain-containing protein</fullName>
    </recommendedName>
</protein>
<dbReference type="RefSeq" id="WP_181613308.1">
    <property type="nucleotide sequence ID" value="NZ_BAABAM010000004.1"/>
</dbReference>
<keyword evidence="3" id="KW-1185">Reference proteome</keyword>